<reference evidence="1" key="1">
    <citation type="submission" date="2012-05" db="EMBL/GenBank/DDBJ databases">
        <authorList>
            <person name="Krishnakumar V."/>
            <person name="Cheung F."/>
            <person name="Xiao Y."/>
            <person name="Chan A."/>
            <person name="Moskal W.A."/>
            <person name="Town C.D."/>
        </authorList>
    </citation>
    <scope>NUCLEOTIDE SEQUENCE</scope>
</reference>
<dbReference type="EMBL" id="BT149540">
    <property type="protein sequence ID" value="AFK49334.1"/>
    <property type="molecule type" value="mRNA"/>
</dbReference>
<proteinExistence type="evidence at transcript level"/>
<protein>
    <submittedName>
        <fullName evidence="1">Uncharacterized protein</fullName>
    </submittedName>
</protein>
<name>I3T9Z2_MEDTR</name>
<evidence type="ECO:0000313" key="1">
    <source>
        <dbReference type="EMBL" id="AFK49334.1"/>
    </source>
</evidence>
<accession>I3T9Z2</accession>
<organism evidence="1">
    <name type="scientific">Medicago truncatula</name>
    <name type="common">Barrel medic</name>
    <name type="synonym">Medicago tribuloides</name>
    <dbReference type="NCBI Taxonomy" id="3880"/>
    <lineage>
        <taxon>Eukaryota</taxon>
        <taxon>Viridiplantae</taxon>
        <taxon>Streptophyta</taxon>
        <taxon>Embryophyta</taxon>
        <taxon>Tracheophyta</taxon>
        <taxon>Spermatophyta</taxon>
        <taxon>Magnoliopsida</taxon>
        <taxon>eudicotyledons</taxon>
        <taxon>Gunneridae</taxon>
        <taxon>Pentapetalae</taxon>
        <taxon>rosids</taxon>
        <taxon>fabids</taxon>
        <taxon>Fabales</taxon>
        <taxon>Fabaceae</taxon>
        <taxon>Papilionoideae</taxon>
        <taxon>50 kb inversion clade</taxon>
        <taxon>NPAAA clade</taxon>
        <taxon>Hologalegina</taxon>
        <taxon>IRL clade</taxon>
        <taxon>Trifolieae</taxon>
        <taxon>Medicago</taxon>
    </lineage>
</organism>
<dbReference type="AlphaFoldDB" id="I3T9Z2"/>
<sequence length="30" mass="3614">MPSQDSSRSRILKLESQITFIECRFKRMLL</sequence>